<protein>
    <submittedName>
        <fullName evidence="1">Uncharacterized protein</fullName>
    </submittedName>
</protein>
<proteinExistence type="predicted"/>
<evidence type="ECO:0000313" key="2">
    <source>
        <dbReference type="Proteomes" id="UP001596513"/>
    </source>
</evidence>
<dbReference type="Proteomes" id="UP001596513">
    <property type="component" value="Unassembled WGS sequence"/>
</dbReference>
<dbReference type="RefSeq" id="WP_380204746.1">
    <property type="nucleotide sequence ID" value="NZ_JBHTEK010000001.1"/>
</dbReference>
<sequence>MSRHSPFRRFVSLLMAVLVLAASVGLTVQRQTCRMSGRSKVEISVLSQVTLVGCQGLQAPSLAGADDECCDFSSHLHKVATPVHKLAAKVPVPAPLLLAWVPKQVWPGQALVVAHADVEPRWFAADASPPPPGGRGLLALVCTLMV</sequence>
<accession>A0ABW2U821</accession>
<organism evidence="1 2">
    <name type="scientific">Hymenobacter humi</name>
    <dbReference type="NCBI Taxonomy" id="1411620"/>
    <lineage>
        <taxon>Bacteria</taxon>
        <taxon>Pseudomonadati</taxon>
        <taxon>Bacteroidota</taxon>
        <taxon>Cytophagia</taxon>
        <taxon>Cytophagales</taxon>
        <taxon>Hymenobacteraceae</taxon>
        <taxon>Hymenobacter</taxon>
    </lineage>
</organism>
<comment type="caution">
    <text evidence="1">The sequence shown here is derived from an EMBL/GenBank/DDBJ whole genome shotgun (WGS) entry which is preliminary data.</text>
</comment>
<dbReference type="EMBL" id="JBHTEK010000001">
    <property type="protein sequence ID" value="MFC7669234.1"/>
    <property type="molecule type" value="Genomic_DNA"/>
</dbReference>
<reference evidence="2" key="1">
    <citation type="journal article" date="2019" name="Int. J. Syst. Evol. Microbiol.">
        <title>The Global Catalogue of Microorganisms (GCM) 10K type strain sequencing project: providing services to taxonomists for standard genome sequencing and annotation.</title>
        <authorList>
            <consortium name="The Broad Institute Genomics Platform"/>
            <consortium name="The Broad Institute Genome Sequencing Center for Infectious Disease"/>
            <person name="Wu L."/>
            <person name="Ma J."/>
        </authorList>
    </citation>
    <scope>NUCLEOTIDE SEQUENCE [LARGE SCALE GENOMIC DNA]</scope>
    <source>
        <strain evidence="2">JCM 19635</strain>
    </source>
</reference>
<gene>
    <name evidence="1" type="ORF">ACFQT0_19160</name>
</gene>
<name>A0ABW2U821_9BACT</name>
<keyword evidence="2" id="KW-1185">Reference proteome</keyword>
<evidence type="ECO:0000313" key="1">
    <source>
        <dbReference type="EMBL" id="MFC7669234.1"/>
    </source>
</evidence>